<proteinExistence type="predicted"/>
<dbReference type="EMBL" id="LJRC01000245">
    <property type="protein sequence ID" value="KPY31917.1"/>
    <property type="molecule type" value="Genomic_DNA"/>
</dbReference>
<protein>
    <recommendedName>
        <fullName evidence="3">Metallo-beta-lactamase domain-containing protein</fullName>
    </recommendedName>
</protein>
<name>A0A0P9XTK4_9PSED</name>
<evidence type="ECO:0000313" key="2">
    <source>
        <dbReference type="Proteomes" id="UP000050562"/>
    </source>
</evidence>
<reference evidence="1 2" key="1">
    <citation type="submission" date="2015-09" db="EMBL/GenBank/DDBJ databases">
        <title>Genome announcement of multiple Pseudomonas syringae strains.</title>
        <authorList>
            <person name="Thakur S."/>
            <person name="Wang P.W."/>
            <person name="Gong Y."/>
            <person name="Weir B.S."/>
            <person name="Guttman D.S."/>
        </authorList>
    </citation>
    <scope>NUCLEOTIDE SEQUENCE [LARGE SCALE GENOMIC DNA]</scope>
    <source>
        <strain evidence="1 2">ICMP3956</strain>
    </source>
</reference>
<evidence type="ECO:0000313" key="1">
    <source>
        <dbReference type="EMBL" id="KPY31917.1"/>
    </source>
</evidence>
<dbReference type="Gene3D" id="3.60.15.10">
    <property type="entry name" value="Ribonuclease Z/Hydroxyacylglutathione hydrolase-like"/>
    <property type="match status" value="1"/>
</dbReference>
<dbReference type="PATRIC" id="fig|251707.3.peg.1566"/>
<gene>
    <name evidence="1" type="ORF">ALO52_01209</name>
</gene>
<sequence length="484" mass="54066">MPSVRRCQGRTHLNPHFTLQNDQTELPPIPRAGYARIDDVEMSRGRHYARVSFDLVDADWLDNCLASDHKNIEENPLDFEKMPLFHLEVVLKLSAHGQPFRFPSKSSRPYQAPKLRSLMVEDSQPDWWGRYPYDWKESVFDSSMWFFIEQTKKWKGHRADIYRNMSDDAKSINVEIQRFTSKKLDQIFTLPGTVVNKLGASEQALLNDVTCDRVIIFDVGQGNANGMVRDASDAPELYFDVGAGVYRNQRTRPSTIHLPAHNVKAVILSHWDGDHWAGANIPGNDALLSKTWIAPNQVVGPRHVVFAHRIIKNKGKLLLLAGMSPQIHTAPIQGGRVLQLTQGTGHDRNDGGLVASVEITAPANQRRSILLTGDCDYCHFSHLITAPVIGLVAPHHGAALKSNHTHMPSRANNQSKLAYSFGPNNAHGKFHVRHPTAEGVALHNAWHHGSWRPTRPGFGNPGPYVVATSDHTPGGARGDVYLDW</sequence>
<dbReference type="SUPFAM" id="SSF56281">
    <property type="entry name" value="Metallo-hydrolase/oxidoreductase"/>
    <property type="match status" value="1"/>
</dbReference>
<dbReference type="Proteomes" id="UP000050562">
    <property type="component" value="Unassembled WGS sequence"/>
</dbReference>
<comment type="caution">
    <text evidence="1">The sequence shown here is derived from an EMBL/GenBank/DDBJ whole genome shotgun (WGS) entry which is preliminary data.</text>
</comment>
<organism evidence="1 2">
    <name type="scientific">Pseudomonas syringae pv. primulae</name>
    <dbReference type="NCBI Taxonomy" id="251707"/>
    <lineage>
        <taxon>Bacteria</taxon>
        <taxon>Pseudomonadati</taxon>
        <taxon>Pseudomonadota</taxon>
        <taxon>Gammaproteobacteria</taxon>
        <taxon>Pseudomonadales</taxon>
        <taxon>Pseudomonadaceae</taxon>
        <taxon>Pseudomonas</taxon>
    </lineage>
</organism>
<dbReference type="InterPro" id="IPR036866">
    <property type="entry name" value="RibonucZ/Hydroxyglut_hydro"/>
</dbReference>
<dbReference type="AlphaFoldDB" id="A0A0P9XTK4"/>
<accession>A0A0P9XTK4</accession>
<evidence type="ECO:0008006" key="3">
    <source>
        <dbReference type="Google" id="ProtNLM"/>
    </source>
</evidence>